<accession>A0A2S8GT47</accession>
<proteinExistence type="predicted"/>
<feature type="transmembrane region" description="Helical" evidence="1">
    <location>
        <begin position="142"/>
        <end position="161"/>
    </location>
</feature>
<dbReference type="EMBL" id="PUHZ01000004">
    <property type="protein sequence ID" value="PQO47595.1"/>
    <property type="molecule type" value="Genomic_DNA"/>
</dbReference>
<name>A0A2S8GT47_9BACT</name>
<sequence length="168" mass="19258">MVEDEPPQVRPPLELVFWAFLFQALMSAWAGLLFGMILRPYQSFDQSGVFLFILAFFPGCVVFVLYRSVFRRTRMAFSTNRVWVMPTLFVLLMLFLALHLPESAIVMVVVGVFFAMALRLVQLDLKWQRHLIDHDVPPRRGFSLLDLMLAFVAFSIALAVARQVMTAA</sequence>
<dbReference type="AlphaFoldDB" id="A0A2S8GT47"/>
<feature type="transmembrane region" description="Helical" evidence="1">
    <location>
        <begin position="49"/>
        <end position="70"/>
    </location>
</feature>
<reference evidence="2 3" key="1">
    <citation type="submission" date="2018-02" db="EMBL/GenBank/DDBJ databases">
        <title>Comparative genomes isolates from brazilian mangrove.</title>
        <authorList>
            <person name="Araujo J.E."/>
            <person name="Taketani R.G."/>
            <person name="Silva M.C.P."/>
            <person name="Loureco M.V."/>
            <person name="Andreote F.D."/>
        </authorList>
    </citation>
    <scope>NUCLEOTIDE SEQUENCE [LARGE SCALE GENOMIC DNA]</scope>
    <source>
        <strain evidence="2 3">Nap-Phe MGV</strain>
    </source>
</reference>
<keyword evidence="1" id="KW-1133">Transmembrane helix</keyword>
<evidence type="ECO:0000313" key="2">
    <source>
        <dbReference type="EMBL" id="PQO47595.1"/>
    </source>
</evidence>
<dbReference type="Proteomes" id="UP000237819">
    <property type="component" value="Unassembled WGS sequence"/>
</dbReference>
<dbReference type="RefSeq" id="WP_105333856.1">
    <property type="nucleotide sequence ID" value="NZ_PUHZ01000004.1"/>
</dbReference>
<comment type="caution">
    <text evidence="2">The sequence shown here is derived from an EMBL/GenBank/DDBJ whole genome shotgun (WGS) entry which is preliminary data.</text>
</comment>
<gene>
    <name evidence="2" type="ORF">C5Y93_02750</name>
</gene>
<evidence type="ECO:0000256" key="1">
    <source>
        <dbReference type="SAM" id="Phobius"/>
    </source>
</evidence>
<dbReference type="OrthoDB" id="9775735at2"/>
<keyword evidence="1" id="KW-0812">Transmembrane</keyword>
<keyword evidence="1" id="KW-0472">Membrane</keyword>
<feature type="transmembrane region" description="Helical" evidence="1">
    <location>
        <begin position="104"/>
        <end position="121"/>
    </location>
</feature>
<evidence type="ECO:0000313" key="3">
    <source>
        <dbReference type="Proteomes" id="UP000237819"/>
    </source>
</evidence>
<protein>
    <submittedName>
        <fullName evidence="2">Uncharacterized protein</fullName>
    </submittedName>
</protein>
<organism evidence="2 3">
    <name type="scientific">Blastopirellula marina</name>
    <dbReference type="NCBI Taxonomy" id="124"/>
    <lineage>
        <taxon>Bacteria</taxon>
        <taxon>Pseudomonadati</taxon>
        <taxon>Planctomycetota</taxon>
        <taxon>Planctomycetia</taxon>
        <taxon>Pirellulales</taxon>
        <taxon>Pirellulaceae</taxon>
        <taxon>Blastopirellula</taxon>
    </lineage>
</organism>
<feature type="transmembrane region" description="Helical" evidence="1">
    <location>
        <begin position="82"/>
        <end position="98"/>
    </location>
</feature>
<feature type="transmembrane region" description="Helical" evidence="1">
    <location>
        <begin position="15"/>
        <end position="37"/>
    </location>
</feature>